<comment type="subcellular location">
    <subcellularLocation>
        <location evidence="2">Cell membrane</location>
    </subcellularLocation>
    <subcellularLocation>
        <location evidence="1">Membrane</location>
        <topology evidence="1">Single-pass membrane protein</topology>
    </subcellularLocation>
</comment>
<dbReference type="InterPro" id="IPR005311">
    <property type="entry name" value="PBP_dimer"/>
</dbReference>
<evidence type="ECO:0000313" key="15">
    <source>
        <dbReference type="Proteomes" id="UP000199800"/>
    </source>
</evidence>
<proteinExistence type="inferred from homology"/>
<evidence type="ECO:0000256" key="2">
    <source>
        <dbReference type="ARBA" id="ARBA00004236"/>
    </source>
</evidence>
<dbReference type="Gene3D" id="3.40.710.10">
    <property type="entry name" value="DD-peptidase/beta-lactamase superfamily"/>
    <property type="match status" value="1"/>
</dbReference>
<keyword evidence="9 11" id="KW-0472">Membrane</keyword>
<keyword evidence="8 11" id="KW-1133">Transmembrane helix</keyword>
<evidence type="ECO:0000256" key="1">
    <source>
        <dbReference type="ARBA" id="ARBA00004167"/>
    </source>
</evidence>
<evidence type="ECO:0000256" key="8">
    <source>
        <dbReference type="ARBA" id="ARBA00022989"/>
    </source>
</evidence>
<dbReference type="Pfam" id="PF03717">
    <property type="entry name" value="PBP_dimer"/>
    <property type="match status" value="1"/>
</dbReference>
<dbReference type="AlphaFoldDB" id="A0A1I0E4N8"/>
<reference evidence="14 15" key="1">
    <citation type="submission" date="2016-10" db="EMBL/GenBank/DDBJ databases">
        <authorList>
            <person name="de Groot N.N."/>
        </authorList>
    </citation>
    <scope>NUCLEOTIDE SEQUENCE [LARGE SCALE GENOMIC DNA]</scope>
    <source>
        <strain evidence="14 15">DSM 1801</strain>
    </source>
</reference>
<organism evidence="14 15">
    <name type="scientific">[Clostridium] polysaccharolyticum</name>
    <dbReference type="NCBI Taxonomy" id="29364"/>
    <lineage>
        <taxon>Bacteria</taxon>
        <taxon>Bacillati</taxon>
        <taxon>Bacillota</taxon>
        <taxon>Clostridia</taxon>
        <taxon>Lachnospirales</taxon>
        <taxon>Lachnospiraceae</taxon>
    </lineage>
</organism>
<keyword evidence="7" id="KW-0573">Peptidoglycan synthesis</keyword>
<accession>A0A1I0E4N8</accession>
<dbReference type="Pfam" id="PF00905">
    <property type="entry name" value="Transpeptidase"/>
    <property type="match status" value="1"/>
</dbReference>
<name>A0A1I0E4N8_9FIRM</name>
<comment type="similarity">
    <text evidence="3">Belongs to the transpeptidase family.</text>
</comment>
<dbReference type="PANTHER" id="PTHR30627">
    <property type="entry name" value="PEPTIDOGLYCAN D,D-TRANSPEPTIDASE"/>
    <property type="match status" value="1"/>
</dbReference>
<dbReference type="Gene3D" id="3.90.1310.10">
    <property type="entry name" value="Penicillin-binding protein 2a (Domain 2)"/>
    <property type="match status" value="2"/>
</dbReference>
<evidence type="ECO:0000256" key="11">
    <source>
        <dbReference type="SAM" id="Phobius"/>
    </source>
</evidence>
<dbReference type="InterPro" id="IPR001460">
    <property type="entry name" value="PCN-bd_Tpept"/>
</dbReference>
<dbReference type="InterPro" id="IPR050515">
    <property type="entry name" value="Beta-lactam/transpept"/>
</dbReference>
<dbReference type="RefSeq" id="WP_092478357.1">
    <property type="nucleotide sequence ID" value="NZ_FOHN01000018.1"/>
</dbReference>
<keyword evidence="10" id="KW-0961">Cell wall biogenesis/degradation</keyword>
<evidence type="ECO:0000256" key="4">
    <source>
        <dbReference type="ARBA" id="ARBA00022475"/>
    </source>
</evidence>
<protein>
    <submittedName>
        <fullName evidence="14">Penicillin-binding protein 2</fullName>
    </submittedName>
</protein>
<dbReference type="SUPFAM" id="SSF56601">
    <property type="entry name" value="beta-lactamase/transpeptidase-like"/>
    <property type="match status" value="1"/>
</dbReference>
<keyword evidence="6" id="KW-0133">Cell shape</keyword>
<dbReference type="PANTHER" id="PTHR30627:SF2">
    <property type="entry name" value="PEPTIDOGLYCAN D,D-TRANSPEPTIDASE MRDA"/>
    <property type="match status" value="1"/>
</dbReference>
<evidence type="ECO:0000256" key="6">
    <source>
        <dbReference type="ARBA" id="ARBA00022960"/>
    </source>
</evidence>
<dbReference type="GO" id="GO:0008658">
    <property type="term" value="F:penicillin binding"/>
    <property type="evidence" value="ECO:0007669"/>
    <property type="project" value="InterPro"/>
</dbReference>
<dbReference type="InterPro" id="IPR036138">
    <property type="entry name" value="PBP_dimer_sf"/>
</dbReference>
<evidence type="ECO:0000259" key="12">
    <source>
        <dbReference type="Pfam" id="PF00905"/>
    </source>
</evidence>
<evidence type="ECO:0000256" key="5">
    <source>
        <dbReference type="ARBA" id="ARBA00022692"/>
    </source>
</evidence>
<dbReference type="GO" id="GO:0009252">
    <property type="term" value="P:peptidoglycan biosynthetic process"/>
    <property type="evidence" value="ECO:0007669"/>
    <property type="project" value="UniProtKB-KW"/>
</dbReference>
<evidence type="ECO:0000256" key="3">
    <source>
        <dbReference type="ARBA" id="ARBA00007171"/>
    </source>
</evidence>
<gene>
    <name evidence="14" type="ORF">SAMN04487772_11823</name>
</gene>
<evidence type="ECO:0000256" key="10">
    <source>
        <dbReference type="ARBA" id="ARBA00023316"/>
    </source>
</evidence>
<sequence length="950" mass="107326">MLEVIFDEIKRIAKSRLFPIMILFGILFVILLQRMFVLQVVNGEKYKETTEIDTKKTIDLKAPRGIIYDRNGVALAYNELSYVLQIEDSNELKNDEEKNEMIYNLIHYVEGLNTTINYDFPMKYDGKGRIQFTVEGNSLKRFKVNAYSRKNMDDLTDEIEKADAKEVFDYLIKQFKISETYSADDTLKIMSIRYILYINRYNKKRDDYIPITLAANLSEKLIATLKENRAELPGVEIVEETKRVYKDSQYYASILGYTGTISQEVLQEKEADGDTYYSFSDQIGKSGMEEKYEEELRGVKGSQTVSKNSAGNVTGILKTVQPKPGKDLYLTIDSELQKASYILLEKELTAVLLERIWNSKSYGSKGKSSDDIMIPIYDVYFALLDNNVIDIDHFNAEDATELEKSVYSKYVTEQKRVIGSLKSKMAYQNHFTGNSLSSSMSSYMEQIYQSLKKEGVLLTKEFDKEDETYKKYVDGKTGLNSFLVYALEKNWINLSSLSVGDNYFNTEELYEKLLDYTFKLLKNDSDFSKLIYYNMINSFQLSGRDVCLLLFDQGVLKKNETSISSLKNGTVSAYSFIRDKIKKLEITPAQLALEPCSGSVIITDPDTGDTLACVTYPSYDNNRLANTVDSKYFSLLQSYKSKPFLNRASKQLIAPGSTFKTFSSIVALKEGVITPETRITDRVIFTSIHPSPSCWSKYTHGSINVSDAIGVSCNYFYYTCGFNMSKDSHGEFVPNIGLKKIQKYAKEFGLTDKSGLEMSEDAPAISNRDPVRSMIGQGDNLFAPVQLARWVTTIANNGTSHQLTLIDKVADKNGKSKKKAKEKEEQDAKKLDVSDSYWSAVKLGMNKVVNGPHSSIDQYFKGLDVTVAGKTGTSQITKKVPNNALFISFAPYEKPEITTTVVIPNGYTSANAAQTASKIYEYYFAKTKKEKTAILKGDINKAGSSHSRTD</sequence>
<dbReference type="Proteomes" id="UP000199800">
    <property type="component" value="Unassembled WGS sequence"/>
</dbReference>
<dbReference type="GO" id="GO:0071555">
    <property type="term" value="P:cell wall organization"/>
    <property type="evidence" value="ECO:0007669"/>
    <property type="project" value="UniProtKB-KW"/>
</dbReference>
<dbReference type="GO" id="GO:0005886">
    <property type="term" value="C:plasma membrane"/>
    <property type="evidence" value="ECO:0007669"/>
    <property type="project" value="UniProtKB-SubCell"/>
</dbReference>
<feature type="domain" description="Penicillin-binding protein dimerisation" evidence="13">
    <location>
        <begin position="61"/>
        <end position="314"/>
    </location>
</feature>
<dbReference type="SUPFAM" id="SSF56519">
    <property type="entry name" value="Penicillin binding protein dimerisation domain"/>
    <property type="match status" value="1"/>
</dbReference>
<dbReference type="GO" id="GO:0071972">
    <property type="term" value="F:peptidoglycan L,D-transpeptidase activity"/>
    <property type="evidence" value="ECO:0007669"/>
    <property type="project" value="TreeGrafter"/>
</dbReference>
<dbReference type="EMBL" id="FOHN01000018">
    <property type="protein sequence ID" value="SET39198.1"/>
    <property type="molecule type" value="Genomic_DNA"/>
</dbReference>
<evidence type="ECO:0000313" key="14">
    <source>
        <dbReference type="EMBL" id="SET39198.1"/>
    </source>
</evidence>
<evidence type="ECO:0000259" key="13">
    <source>
        <dbReference type="Pfam" id="PF03717"/>
    </source>
</evidence>
<evidence type="ECO:0000256" key="7">
    <source>
        <dbReference type="ARBA" id="ARBA00022984"/>
    </source>
</evidence>
<keyword evidence="5 11" id="KW-0812">Transmembrane</keyword>
<keyword evidence="15" id="KW-1185">Reference proteome</keyword>
<feature type="domain" description="Penicillin-binding protein transpeptidase" evidence="12">
    <location>
        <begin position="598"/>
        <end position="920"/>
    </location>
</feature>
<dbReference type="InterPro" id="IPR012338">
    <property type="entry name" value="Beta-lactam/transpept-like"/>
</dbReference>
<dbReference type="Gene3D" id="3.30.1390.30">
    <property type="entry name" value="Penicillin-binding protein 2a, domain 3"/>
    <property type="match status" value="1"/>
</dbReference>
<feature type="transmembrane region" description="Helical" evidence="11">
    <location>
        <begin position="17"/>
        <end position="37"/>
    </location>
</feature>
<dbReference type="OrthoDB" id="9757901at2"/>
<evidence type="ECO:0000256" key="9">
    <source>
        <dbReference type="ARBA" id="ARBA00023136"/>
    </source>
</evidence>
<keyword evidence="4" id="KW-1003">Cell membrane</keyword>
<dbReference type="STRING" id="29364.SAMN04487772_11823"/>
<dbReference type="GO" id="GO:0008360">
    <property type="term" value="P:regulation of cell shape"/>
    <property type="evidence" value="ECO:0007669"/>
    <property type="project" value="UniProtKB-KW"/>
</dbReference>